<dbReference type="Proteomes" id="UP000184290">
    <property type="component" value="Unassembled WGS sequence"/>
</dbReference>
<evidence type="ECO:0000256" key="1">
    <source>
        <dbReference type="SAM" id="MobiDB-lite"/>
    </source>
</evidence>
<keyword evidence="4" id="KW-1185">Reference proteome</keyword>
<proteinExistence type="predicted"/>
<feature type="compositionally biased region" description="Polar residues" evidence="1">
    <location>
        <begin position="1"/>
        <end position="16"/>
    </location>
</feature>
<organism evidence="3 4">
    <name type="scientific">Aureimonas altamirensis DSM 21988</name>
    <dbReference type="NCBI Taxonomy" id="1121026"/>
    <lineage>
        <taxon>Bacteria</taxon>
        <taxon>Pseudomonadati</taxon>
        <taxon>Pseudomonadota</taxon>
        <taxon>Alphaproteobacteria</taxon>
        <taxon>Hyphomicrobiales</taxon>
        <taxon>Aurantimonadaceae</taxon>
        <taxon>Aureimonas</taxon>
    </lineage>
</organism>
<gene>
    <name evidence="3" type="ORF">SAMN02745911_0535</name>
</gene>
<dbReference type="EMBL" id="FQZC01000001">
    <property type="protein sequence ID" value="SHI56807.1"/>
    <property type="molecule type" value="Genomic_DNA"/>
</dbReference>
<protein>
    <recommendedName>
        <fullName evidence="2">N-acyl amino acid synthase FeeM catalytic core domain-containing protein</fullName>
    </recommendedName>
</protein>
<evidence type="ECO:0000259" key="2">
    <source>
        <dbReference type="Pfam" id="PF21926"/>
    </source>
</evidence>
<comment type="caution">
    <text evidence="3">The sequence shown here is derived from an EMBL/GenBank/DDBJ whole genome shotgun (WGS) entry which is preliminary data.</text>
</comment>
<dbReference type="RefSeq" id="WP_200801660.1">
    <property type="nucleotide sequence ID" value="NZ_FQZC01000001.1"/>
</dbReference>
<evidence type="ECO:0000313" key="3">
    <source>
        <dbReference type="EMBL" id="SHI56807.1"/>
    </source>
</evidence>
<reference evidence="3 4" key="1">
    <citation type="submission" date="2016-11" db="EMBL/GenBank/DDBJ databases">
        <authorList>
            <person name="Varghese N."/>
            <person name="Submissions S."/>
        </authorList>
    </citation>
    <scope>NUCLEOTIDE SEQUENCE [LARGE SCALE GENOMIC DNA]</scope>
    <source>
        <strain evidence="3 4">DSM 21988</strain>
    </source>
</reference>
<sequence>MNHTLSPFPTDTQSQHDAVAQAPTKTPQARRVRSAARSEDYVARLAVADSVRNDAYRVRYRSYVAGGHIEPNASGLFKDIYDDMPNASTIVIYDGDVAIASVRTCTLARGTDLTSPARDAFRDEVDDLLNRDEGSSFSGRGIEVTRLVRSPEAENNQGLVFLLYRMAGYVALCAHSQVHLACVRANHAPFYRRLGYEAASDLRPYPGLSCPMRLMASDRPRYDKVRQAVPAMDPLAGSTGNLDGFFKGEAVTLSLKGA</sequence>
<dbReference type="Gene3D" id="3.40.630.30">
    <property type="match status" value="1"/>
</dbReference>
<feature type="domain" description="N-acyl amino acid synthase FeeM catalytic core" evidence="2">
    <location>
        <begin position="54"/>
        <end position="218"/>
    </location>
</feature>
<dbReference type="Pfam" id="PF21926">
    <property type="entry name" value="FeeM"/>
    <property type="match status" value="1"/>
</dbReference>
<dbReference type="SUPFAM" id="SSF55729">
    <property type="entry name" value="Acyl-CoA N-acyltransferases (Nat)"/>
    <property type="match status" value="1"/>
</dbReference>
<dbReference type="InterPro" id="IPR016181">
    <property type="entry name" value="Acyl_CoA_acyltransferase"/>
</dbReference>
<feature type="region of interest" description="Disordered" evidence="1">
    <location>
        <begin position="1"/>
        <end position="35"/>
    </location>
</feature>
<evidence type="ECO:0000313" key="4">
    <source>
        <dbReference type="Proteomes" id="UP000184290"/>
    </source>
</evidence>
<dbReference type="InterPro" id="IPR054597">
    <property type="entry name" value="FeeM_cat"/>
</dbReference>
<name>A0ABY1I6J4_9HYPH</name>
<accession>A0ABY1I6J4</accession>